<evidence type="ECO:0000313" key="9">
    <source>
        <dbReference type="Proteomes" id="UP001566132"/>
    </source>
</evidence>
<protein>
    <recommendedName>
        <fullName evidence="10">Beta-glucosidase</fullName>
    </recommendedName>
</protein>
<dbReference type="EMBL" id="JBDJPC010000002">
    <property type="protein sequence ID" value="KAL1512860.1"/>
    <property type="molecule type" value="Genomic_DNA"/>
</dbReference>
<proteinExistence type="inferred from homology"/>
<evidence type="ECO:0000313" key="8">
    <source>
        <dbReference type="EMBL" id="KAL1512860.1"/>
    </source>
</evidence>
<dbReference type="Proteomes" id="UP001566132">
    <property type="component" value="Unassembled WGS sequence"/>
</dbReference>
<keyword evidence="4" id="KW-0325">Glycoprotein</keyword>
<evidence type="ECO:0008006" key="10">
    <source>
        <dbReference type="Google" id="ProtNLM"/>
    </source>
</evidence>
<feature type="chain" id="PRO_5044826253" description="Beta-glucosidase" evidence="7">
    <location>
        <begin position="18"/>
        <end position="467"/>
    </location>
</feature>
<evidence type="ECO:0000256" key="6">
    <source>
        <dbReference type="RuleBase" id="RU003690"/>
    </source>
</evidence>
<dbReference type="GO" id="GO:0016798">
    <property type="term" value="F:hydrolase activity, acting on glycosyl bonds"/>
    <property type="evidence" value="ECO:0007669"/>
    <property type="project" value="UniProtKB-KW"/>
</dbReference>
<sequence>MGMKLYLLLFILGSSHAARNIPKDLWFGLATAAFQSEGAWNESGKGESIWDRFIHNANLRVNGDTTCDSYHKWQEDIENLKKLNVNHYRFSISWPRILPDGTLKSINQEGIDHYHKLIQGLIEAGIEPLVTIYHWDMPMHIYELGGFLNPQFADYFGDYARLLYQEYGPYVRYWLTINEPYSICNRAYGAGQLVPWLNLIGDGIYQCSYVLLKAHARAYRIYDEEFKSKYNGKVGLVISADWYEPASNTTVDSDARERILQFQLGWFANPVFKGNWPQIMIDRIANRSAQEGFARSRLPQFTQEEIDYINGTHDYFALNTYDNYIAKNDEQNITNPSYWFDVGASWVNNTYYPEGFRKLLNFINDRYQPESIMITENGLITGDYLEDDDRIAFLRGYINSLLDAIEEDKINIVGYTLWSLMDDFEWGSYNFRFGLIRVNFTDPNRARTWKNSGYWYKNILETRILDI</sequence>
<accession>A0ABD1F5L6</accession>
<keyword evidence="7" id="KW-0732">Signal</keyword>
<comment type="subunit">
    <text evidence="2">Homodimer.</text>
</comment>
<reference evidence="8 9" key="1">
    <citation type="submission" date="2024-05" db="EMBL/GenBank/DDBJ databases">
        <title>Genetic variation in Jamaican populations of the coffee berry borer (Hypothenemus hampei).</title>
        <authorList>
            <person name="Errbii M."/>
            <person name="Myrie A."/>
        </authorList>
    </citation>
    <scope>NUCLEOTIDE SEQUENCE [LARGE SCALE GENOMIC DNA]</scope>
    <source>
        <strain evidence="8">JA-Hopewell-2020-01-JO</strain>
        <tissue evidence="8">Whole body</tissue>
    </source>
</reference>
<evidence type="ECO:0000256" key="2">
    <source>
        <dbReference type="ARBA" id="ARBA00011738"/>
    </source>
</evidence>
<dbReference type="InterPro" id="IPR001360">
    <property type="entry name" value="Glyco_hydro_1"/>
</dbReference>
<dbReference type="PRINTS" id="PR00131">
    <property type="entry name" value="GLHYDRLASE1"/>
</dbReference>
<name>A0ABD1F5L6_HYPHA</name>
<evidence type="ECO:0000256" key="5">
    <source>
        <dbReference type="ARBA" id="ARBA00023295"/>
    </source>
</evidence>
<feature type="signal peptide" evidence="7">
    <location>
        <begin position="1"/>
        <end position="17"/>
    </location>
</feature>
<keyword evidence="9" id="KW-1185">Reference proteome</keyword>
<evidence type="ECO:0000256" key="3">
    <source>
        <dbReference type="ARBA" id="ARBA00022801"/>
    </source>
</evidence>
<dbReference type="AlphaFoldDB" id="A0ABD1F5L6"/>
<dbReference type="Gene3D" id="3.20.20.80">
    <property type="entry name" value="Glycosidases"/>
    <property type="match status" value="1"/>
</dbReference>
<dbReference type="Pfam" id="PF00232">
    <property type="entry name" value="Glyco_hydro_1"/>
    <property type="match status" value="1"/>
</dbReference>
<dbReference type="PANTHER" id="PTHR10353:SF36">
    <property type="entry name" value="LP05116P"/>
    <property type="match status" value="1"/>
</dbReference>
<comment type="caution">
    <text evidence="8">The sequence shown here is derived from an EMBL/GenBank/DDBJ whole genome shotgun (WGS) entry which is preliminary data.</text>
</comment>
<organism evidence="8 9">
    <name type="scientific">Hypothenemus hampei</name>
    <name type="common">Coffee berry borer</name>
    <dbReference type="NCBI Taxonomy" id="57062"/>
    <lineage>
        <taxon>Eukaryota</taxon>
        <taxon>Metazoa</taxon>
        <taxon>Ecdysozoa</taxon>
        <taxon>Arthropoda</taxon>
        <taxon>Hexapoda</taxon>
        <taxon>Insecta</taxon>
        <taxon>Pterygota</taxon>
        <taxon>Neoptera</taxon>
        <taxon>Endopterygota</taxon>
        <taxon>Coleoptera</taxon>
        <taxon>Polyphaga</taxon>
        <taxon>Cucujiformia</taxon>
        <taxon>Curculionidae</taxon>
        <taxon>Scolytinae</taxon>
        <taxon>Hypothenemus</taxon>
    </lineage>
</organism>
<keyword evidence="5" id="KW-0326">Glycosidase</keyword>
<dbReference type="InterPro" id="IPR017853">
    <property type="entry name" value="GH"/>
</dbReference>
<comment type="similarity">
    <text evidence="1 6">Belongs to the glycosyl hydrolase 1 family.</text>
</comment>
<dbReference type="FunFam" id="3.20.20.80:FF:000013">
    <property type="entry name" value="lactase-phlorizin hydrolase"/>
    <property type="match status" value="1"/>
</dbReference>
<keyword evidence="3" id="KW-0378">Hydrolase</keyword>
<evidence type="ECO:0000256" key="7">
    <source>
        <dbReference type="SAM" id="SignalP"/>
    </source>
</evidence>
<dbReference type="SUPFAM" id="SSF51445">
    <property type="entry name" value="(Trans)glycosidases"/>
    <property type="match status" value="1"/>
</dbReference>
<dbReference type="PANTHER" id="PTHR10353">
    <property type="entry name" value="GLYCOSYL HYDROLASE"/>
    <property type="match status" value="1"/>
</dbReference>
<evidence type="ECO:0000256" key="4">
    <source>
        <dbReference type="ARBA" id="ARBA00023180"/>
    </source>
</evidence>
<gene>
    <name evidence="8" type="ORF">ABEB36_002372</name>
</gene>
<evidence type="ECO:0000256" key="1">
    <source>
        <dbReference type="ARBA" id="ARBA00010838"/>
    </source>
</evidence>